<evidence type="ECO:0000313" key="2">
    <source>
        <dbReference type="EMBL" id="GAA5190409.1"/>
    </source>
</evidence>
<dbReference type="EMBL" id="BAABLF010000008">
    <property type="protein sequence ID" value="GAA5190409.1"/>
    <property type="molecule type" value="Genomic_DNA"/>
</dbReference>
<proteinExistence type="predicted"/>
<evidence type="ECO:0000259" key="1">
    <source>
        <dbReference type="Pfam" id="PF07143"/>
    </source>
</evidence>
<dbReference type="Pfam" id="PF07143">
    <property type="entry name" value="CrtC"/>
    <property type="match status" value="1"/>
</dbReference>
<dbReference type="RefSeq" id="WP_345316428.1">
    <property type="nucleotide sequence ID" value="NZ_BAABLF010000008.1"/>
</dbReference>
<gene>
    <name evidence="2" type="ORF">GCM10025772_14970</name>
</gene>
<evidence type="ECO:0000313" key="3">
    <source>
        <dbReference type="Proteomes" id="UP001501600"/>
    </source>
</evidence>
<dbReference type="SUPFAM" id="SSF159245">
    <property type="entry name" value="AttH-like"/>
    <property type="match status" value="1"/>
</dbReference>
<dbReference type="PROSITE" id="PS51257">
    <property type="entry name" value="PROKAR_LIPOPROTEIN"/>
    <property type="match status" value="1"/>
</dbReference>
<protein>
    <submittedName>
        <fullName evidence="2">Lipocalin-like domain-containing protein</fullName>
    </submittedName>
</protein>
<dbReference type="InterPro" id="IPR010791">
    <property type="entry name" value="AttH_dom"/>
</dbReference>
<dbReference type="Pfam" id="PF17186">
    <property type="entry name" value="Lipocalin_9"/>
    <property type="match status" value="1"/>
</dbReference>
<accession>A0ABP9S1Z5</accession>
<dbReference type="Proteomes" id="UP001501600">
    <property type="component" value="Unassembled WGS sequence"/>
</dbReference>
<comment type="caution">
    <text evidence="2">The sequence shown here is derived from an EMBL/GenBank/DDBJ whole genome shotgun (WGS) entry which is preliminary data.</text>
</comment>
<keyword evidence="3" id="KW-1185">Reference proteome</keyword>
<feature type="domain" description="AttH" evidence="1">
    <location>
        <begin position="66"/>
        <end position="243"/>
    </location>
</feature>
<dbReference type="Gene3D" id="2.40.370.10">
    <property type="entry name" value="AttH-like domain"/>
    <property type="match status" value="2"/>
</dbReference>
<dbReference type="PANTHER" id="PTHR38591:SF1">
    <property type="entry name" value="BLL1000 PROTEIN"/>
    <property type="match status" value="1"/>
</dbReference>
<organism evidence="2 3">
    <name type="scientific">Ferrimonas gelatinilytica</name>
    <dbReference type="NCBI Taxonomy" id="1255257"/>
    <lineage>
        <taxon>Bacteria</taxon>
        <taxon>Pseudomonadati</taxon>
        <taxon>Pseudomonadota</taxon>
        <taxon>Gammaproteobacteria</taxon>
        <taxon>Alteromonadales</taxon>
        <taxon>Ferrimonadaceae</taxon>
        <taxon>Ferrimonas</taxon>
    </lineage>
</organism>
<dbReference type="InterPro" id="IPR023374">
    <property type="entry name" value="AttH-like_dom_sf"/>
</dbReference>
<dbReference type="PANTHER" id="PTHR38591">
    <property type="entry name" value="HYDROLASE"/>
    <property type="match status" value="1"/>
</dbReference>
<name>A0ABP9S1Z5_9GAMM</name>
<reference evidence="3" key="1">
    <citation type="journal article" date="2019" name="Int. J. Syst. Evol. Microbiol.">
        <title>The Global Catalogue of Microorganisms (GCM) 10K type strain sequencing project: providing services to taxonomists for standard genome sequencing and annotation.</title>
        <authorList>
            <consortium name="The Broad Institute Genomics Platform"/>
            <consortium name="The Broad Institute Genome Sequencing Center for Infectious Disease"/>
            <person name="Wu L."/>
            <person name="Ma J."/>
        </authorList>
    </citation>
    <scope>NUCLEOTIDE SEQUENCE [LARGE SCALE GENOMIC DNA]</scope>
    <source>
        <strain evidence="3">JCM 18720</strain>
    </source>
</reference>
<sequence>MGRDWVALSLRITLLMGALVILGCQPPTTPERQRGFSLGAERGEAVRPGRTLRFPEDHGPHPEQGIEWWYLTATLQGPGGEVHGVQWTLFRMLGPEPVQEGGWWQGQWYMAHLAWSPPASRGPHRAWERWGRGGLGGPDQAPAGVRAEPFIAWIDHWRLQSQGEAFLPLNLVASDEGFALALTLDDSPLVAHGVGGYSEKSGDGALASYYYSLPRLQVQGHLKGAEGWVPVSGKAWLDREWSSRFLDSRFSGWDWLSVQLDSDASLMLFCLRPERGQNPDLRHCAGSWISPEGEVTALLPEQILWQAVDWVRLDGAKYPVAWEVGVILGESEHHFSVATRSRDQRNQLSIPYWEGPVIVAGPEGSESLGVGFIEMTGYEVD</sequence>